<dbReference type="CDD" id="cd12148">
    <property type="entry name" value="fungal_TF_MHR"/>
    <property type="match status" value="1"/>
</dbReference>
<proteinExistence type="predicted"/>
<evidence type="ECO:0000256" key="1">
    <source>
        <dbReference type="ARBA" id="ARBA00004123"/>
    </source>
</evidence>
<accession>A0AAI9XSS0</accession>
<dbReference type="AlphaFoldDB" id="A0AAI9XSS0"/>
<evidence type="ECO:0008006" key="6">
    <source>
        <dbReference type="Google" id="ProtNLM"/>
    </source>
</evidence>
<name>A0AAI9XSS0_9PEZI</name>
<feature type="region of interest" description="Disordered" evidence="3">
    <location>
        <begin position="1"/>
        <end position="30"/>
    </location>
</feature>
<protein>
    <recommendedName>
        <fullName evidence="6">Transcription factor domain-containing protein</fullName>
    </recommendedName>
</protein>
<evidence type="ECO:0000256" key="2">
    <source>
        <dbReference type="ARBA" id="ARBA00023242"/>
    </source>
</evidence>
<dbReference type="Proteomes" id="UP001239795">
    <property type="component" value="Unassembled WGS sequence"/>
</dbReference>
<evidence type="ECO:0000313" key="5">
    <source>
        <dbReference type="Proteomes" id="UP001239795"/>
    </source>
</evidence>
<feature type="compositionally biased region" description="Polar residues" evidence="3">
    <location>
        <begin position="1"/>
        <end position="26"/>
    </location>
</feature>
<evidence type="ECO:0000313" key="4">
    <source>
        <dbReference type="EMBL" id="KAK1458294.1"/>
    </source>
</evidence>
<comment type="subcellular location">
    <subcellularLocation>
        <location evidence="1">Nucleus</location>
    </subcellularLocation>
</comment>
<reference evidence="4 5" key="1">
    <citation type="submission" date="2016-10" db="EMBL/GenBank/DDBJ databases">
        <title>The genome sequence of Colletotrichum fioriniae PJ7.</title>
        <authorList>
            <person name="Baroncelli R."/>
        </authorList>
    </citation>
    <scope>NUCLEOTIDE SEQUENCE [LARGE SCALE GENOMIC DNA]</scope>
    <source>
        <strain evidence="4">Col 31</strain>
    </source>
</reference>
<keyword evidence="5" id="KW-1185">Reference proteome</keyword>
<dbReference type="EMBL" id="MLGG01000014">
    <property type="protein sequence ID" value="KAK1458294.1"/>
    <property type="molecule type" value="Genomic_DNA"/>
</dbReference>
<comment type="caution">
    <text evidence="4">The sequence shown here is derived from an EMBL/GenBank/DDBJ whole genome shotgun (WGS) entry which is preliminary data.</text>
</comment>
<gene>
    <name evidence="4" type="ORF">CMEL01_15641</name>
</gene>
<keyword evidence="2" id="KW-0539">Nucleus</keyword>
<dbReference type="GO" id="GO:0005634">
    <property type="term" value="C:nucleus"/>
    <property type="evidence" value="ECO:0007669"/>
    <property type="project" value="UniProtKB-SubCell"/>
</dbReference>
<dbReference type="PANTHER" id="PTHR31001">
    <property type="entry name" value="UNCHARACTERIZED TRANSCRIPTIONAL REGULATORY PROTEIN"/>
    <property type="match status" value="1"/>
</dbReference>
<sequence length="625" mass="71045">MEPSTSAENTPAGSHQTRQTRLSNPNGLDHRLMDSQISLEPSHSPQRVTPAFSIQESTLNVPSTEATATLEFLTHGRRSLLKLTEAPPRPSTTRVSTSPGSLSCTTTATGIEFGTSNVSWDTILSPDEARRLLAYHEVRLAWMHNVVHMPTFLNEFEDSLKEEPRDRTWVALYHALLCTTFFHMEEAEMASLGINAAARWDSARAQYDISLRSLHDANFMAIHTVCSVQTICILMQVAHNLDQSDFISVMIASGIRISQCLNMHRLGPDRLDHDPAAEITQETSKKGLINREIKKRVWWFLVRQDWLQIPYQNTYLLHPSQFNTPQALNCHDRMEFPAGDGTIVAQPGNVYTQSTYTNALSQIAVIIWKQQDRMCRTGSPEESSDGLEKLYDQVLWADRELKQLYVSFPSFIRDPSRPNLSTHELPSYIRQVASTKLLSIAHKVFSIHRHFLLRSFTDRRFSYTQLSCLAIAERCILDQENWQNEPSTVPMRHMWTFSTHLVSCCIILALASIFRRENELSYDGSKVHGLAKIGRDMLQNLEFSSSIARRGVILIDSLLKFDDTHRDLAGEAHLDLKTIVRKLLSMEVSEGQEFVEELGVEGVLFPWDTYDFDMAELDMLDAMVC</sequence>
<evidence type="ECO:0000256" key="3">
    <source>
        <dbReference type="SAM" id="MobiDB-lite"/>
    </source>
</evidence>
<dbReference type="InterPro" id="IPR050613">
    <property type="entry name" value="Sec_Metabolite_Reg"/>
</dbReference>
<organism evidence="4 5">
    <name type="scientific">Colletotrichum melonis</name>
    <dbReference type="NCBI Taxonomy" id="1209925"/>
    <lineage>
        <taxon>Eukaryota</taxon>
        <taxon>Fungi</taxon>
        <taxon>Dikarya</taxon>
        <taxon>Ascomycota</taxon>
        <taxon>Pezizomycotina</taxon>
        <taxon>Sordariomycetes</taxon>
        <taxon>Hypocreomycetidae</taxon>
        <taxon>Glomerellales</taxon>
        <taxon>Glomerellaceae</taxon>
        <taxon>Colletotrichum</taxon>
        <taxon>Colletotrichum acutatum species complex</taxon>
    </lineage>
</organism>
<dbReference type="PANTHER" id="PTHR31001:SF90">
    <property type="entry name" value="CENTROMERE DNA-BINDING PROTEIN COMPLEX CBF3 SUBUNIT B"/>
    <property type="match status" value="1"/>
</dbReference>